<evidence type="ECO:0000313" key="1">
    <source>
        <dbReference type="EMBL" id="OAL09777.1"/>
    </source>
</evidence>
<dbReference type="Proteomes" id="UP000077623">
    <property type="component" value="Unassembled WGS sequence"/>
</dbReference>
<dbReference type="EMBL" id="LWUJ01000014">
    <property type="protein sequence ID" value="OAL09777.1"/>
    <property type="molecule type" value="Genomic_DNA"/>
</dbReference>
<evidence type="ECO:0000313" key="2">
    <source>
        <dbReference type="Proteomes" id="UP000077623"/>
    </source>
</evidence>
<protein>
    <submittedName>
        <fullName evidence="1">Uncharacterized protein</fullName>
    </submittedName>
</protein>
<comment type="caution">
    <text evidence="1">The sequence shown here is derived from an EMBL/GenBank/DDBJ whole genome shotgun (WGS) entry which is preliminary data.</text>
</comment>
<reference evidence="2" key="1">
    <citation type="submission" date="2016-04" db="EMBL/GenBank/DDBJ databases">
        <authorList>
            <person name="Quiroz-Castaneda R.E."/>
            <person name="Martinez-Ocampo F."/>
        </authorList>
    </citation>
    <scope>NUCLEOTIDE SEQUENCE [LARGE SCALE GENOMIC DNA]</scope>
    <source>
        <strain evidence="2">INIFAP01</strain>
    </source>
</reference>
<dbReference type="RefSeq" id="WP_187150628.1">
    <property type="nucleotide sequence ID" value="NZ_LWUJ01000014.1"/>
</dbReference>
<dbReference type="AlphaFoldDB" id="A0A1A9QBD7"/>
<keyword evidence="2" id="KW-1185">Reference proteome</keyword>
<name>A0A1A9QBD7_9MOLU</name>
<sequence length="223" mass="24637">MAINLSIGTKVVAGVAGAATIATGGYLTNEYLLGTKITELLKEDDLTLLTKEGEKVQWGKRWQEYVKKGNNKWALSSYQANTSKSDDAPADFKDACIYRSAKRINITSQKDIYDEIAEFCTKGFTVSELIAKDESIQLISAKTTPSDNTKWKAVWSKYFAEAKTENPLGLALTGDIKAETVPNDYGTRCEAKQAEEIKNNKDKAYSVVKQWCTEAKTPVSRPA</sequence>
<organism evidence="1 2">
    <name type="scientific">Candidatus Mycoplasma haematobovis</name>
    <dbReference type="NCBI Taxonomy" id="432608"/>
    <lineage>
        <taxon>Bacteria</taxon>
        <taxon>Bacillati</taxon>
        <taxon>Mycoplasmatota</taxon>
        <taxon>Mollicutes</taxon>
        <taxon>Mycoplasmataceae</taxon>
        <taxon>Mycoplasma</taxon>
    </lineage>
</organism>
<gene>
    <name evidence="1" type="ORF">A6V39_04960</name>
</gene>
<accession>A0A1A9QBD7</accession>
<dbReference type="STRING" id="432608.A6V39_04960"/>
<proteinExistence type="predicted"/>